<gene>
    <name evidence="1" type="ORF">SIL82_17340</name>
</gene>
<accession>A0ABU4PT58</accession>
<keyword evidence="2" id="KW-1185">Reference proteome</keyword>
<comment type="caution">
    <text evidence="1">The sequence shown here is derived from an EMBL/GenBank/DDBJ whole genome shotgun (WGS) entry which is preliminary data.</text>
</comment>
<reference evidence="1 2" key="1">
    <citation type="submission" date="2023-11" db="EMBL/GenBank/DDBJ databases">
        <title>MicrobeMod: A computational toolkit for identifying prokaryotic methylation and restriction-modification with nanopore sequencing.</title>
        <authorList>
            <person name="Crits-Christoph A."/>
            <person name="Kang S.C."/>
            <person name="Lee H."/>
            <person name="Ostrov N."/>
        </authorList>
    </citation>
    <scope>NUCLEOTIDE SEQUENCE [LARGE SCALE GENOMIC DNA]</scope>
    <source>
        <strain evidence="1 2">ATCC 14820</strain>
    </source>
</reference>
<evidence type="ECO:0000313" key="1">
    <source>
        <dbReference type="EMBL" id="MDX5986024.1"/>
    </source>
</evidence>
<proteinExistence type="predicted"/>
<dbReference type="RefSeq" id="WP_010406932.1">
    <property type="nucleotide sequence ID" value="NZ_JAWXXV010000001.1"/>
</dbReference>
<sequence>MIAAMAIAPRRMDMVWRTKSLPLADWAALQDHFCNLMVASGGPENLAMFMKSEPGQAKSEIYLTGPGVGTIEALSPGGWEDSTAPAGENVALLVGSGDPWRFFGIEKPDL</sequence>
<dbReference type="EMBL" id="JAWXXV010000001">
    <property type="protein sequence ID" value="MDX5986024.1"/>
    <property type="molecule type" value="Genomic_DNA"/>
</dbReference>
<protein>
    <submittedName>
        <fullName evidence="1">Uncharacterized protein</fullName>
    </submittedName>
</protein>
<dbReference type="Proteomes" id="UP001279660">
    <property type="component" value="Unassembled WGS sequence"/>
</dbReference>
<evidence type="ECO:0000313" key="2">
    <source>
        <dbReference type="Proteomes" id="UP001279660"/>
    </source>
</evidence>
<name>A0ABU4PT58_9SPHN</name>
<organism evidence="1 2">
    <name type="scientific">Sphingomonas echinoides</name>
    <dbReference type="NCBI Taxonomy" id="59803"/>
    <lineage>
        <taxon>Bacteria</taxon>
        <taxon>Pseudomonadati</taxon>
        <taxon>Pseudomonadota</taxon>
        <taxon>Alphaproteobacteria</taxon>
        <taxon>Sphingomonadales</taxon>
        <taxon>Sphingomonadaceae</taxon>
        <taxon>Sphingomonas</taxon>
    </lineage>
</organism>